<dbReference type="SUPFAM" id="SSF160766">
    <property type="entry name" value="NE1680-like"/>
    <property type="match status" value="1"/>
</dbReference>
<dbReference type="OrthoDB" id="9795699at2"/>
<reference evidence="2" key="1">
    <citation type="submission" date="2017-02" db="EMBL/GenBank/DDBJ databases">
        <authorList>
            <person name="Varghese N."/>
            <person name="Submissions S."/>
        </authorList>
    </citation>
    <scope>NUCLEOTIDE SEQUENCE [LARGE SCALE GENOMIC DNA]</scope>
    <source>
        <strain evidence="2">DSM 24091</strain>
    </source>
</reference>
<accession>A0A1T5GL63</accession>
<gene>
    <name evidence="1" type="ORF">SAMN05660841_04174</name>
</gene>
<protein>
    <recommendedName>
        <fullName evidence="3">DUF2024 domain-containing protein</fullName>
    </recommendedName>
</protein>
<dbReference type="RefSeq" id="WP_079645797.1">
    <property type="nucleotide sequence ID" value="NZ_FUZF01000027.1"/>
</dbReference>
<organism evidence="1 2">
    <name type="scientific">Sphingobacterium nematocida</name>
    <dbReference type="NCBI Taxonomy" id="1513896"/>
    <lineage>
        <taxon>Bacteria</taxon>
        <taxon>Pseudomonadati</taxon>
        <taxon>Bacteroidota</taxon>
        <taxon>Sphingobacteriia</taxon>
        <taxon>Sphingobacteriales</taxon>
        <taxon>Sphingobacteriaceae</taxon>
        <taxon>Sphingobacterium</taxon>
    </lineage>
</organism>
<dbReference type="Proteomes" id="UP000190150">
    <property type="component" value="Unassembled WGS sequence"/>
</dbReference>
<evidence type="ECO:0008006" key="3">
    <source>
        <dbReference type="Google" id="ProtNLM"/>
    </source>
</evidence>
<dbReference type="InterPro" id="IPR023122">
    <property type="entry name" value="NE1680-like_sf"/>
</dbReference>
<dbReference type="InterPro" id="IPR018592">
    <property type="entry name" value="DUF2024"/>
</dbReference>
<name>A0A1T5GL63_9SPHI</name>
<evidence type="ECO:0000313" key="1">
    <source>
        <dbReference type="EMBL" id="SKC09139.1"/>
    </source>
</evidence>
<keyword evidence="2" id="KW-1185">Reference proteome</keyword>
<dbReference type="Pfam" id="PF09630">
    <property type="entry name" value="DUF2024"/>
    <property type="match status" value="1"/>
</dbReference>
<dbReference type="EMBL" id="FUZF01000027">
    <property type="protein sequence ID" value="SKC09139.1"/>
    <property type="molecule type" value="Genomic_DNA"/>
</dbReference>
<dbReference type="Gene3D" id="3.10.510.10">
    <property type="entry name" value="NE1680-like"/>
    <property type="match status" value="1"/>
</dbReference>
<dbReference type="AlphaFoldDB" id="A0A1T5GL63"/>
<evidence type="ECO:0000313" key="2">
    <source>
        <dbReference type="Proteomes" id="UP000190150"/>
    </source>
</evidence>
<sequence length="87" mass="10318">MQVAVWDTYVTKKDGTIMHFDIIVPAEITDTSVIYDYGREYLRIKNQEGQPLTSHECKFCHIEKVKIEWQNEINNKGVFIYEMENCK</sequence>
<proteinExistence type="predicted"/>
<dbReference type="STRING" id="1513896.SAMN05660841_04174"/>